<organism evidence="1">
    <name type="scientific">hydrothermal vent metagenome</name>
    <dbReference type="NCBI Taxonomy" id="652676"/>
    <lineage>
        <taxon>unclassified sequences</taxon>
        <taxon>metagenomes</taxon>
        <taxon>ecological metagenomes</taxon>
    </lineage>
</organism>
<dbReference type="PRINTS" id="PR00081">
    <property type="entry name" value="GDHRDH"/>
</dbReference>
<dbReference type="InterPro" id="IPR002347">
    <property type="entry name" value="SDR_fam"/>
</dbReference>
<evidence type="ECO:0000313" key="1">
    <source>
        <dbReference type="EMBL" id="CUS51631.1"/>
    </source>
</evidence>
<dbReference type="AlphaFoldDB" id="A0A160TS32"/>
<reference evidence="1" key="1">
    <citation type="submission" date="2015-10" db="EMBL/GenBank/DDBJ databases">
        <authorList>
            <person name="Gilbert D.G."/>
        </authorList>
    </citation>
    <scope>NUCLEOTIDE SEQUENCE</scope>
</reference>
<dbReference type="CDD" id="cd05325">
    <property type="entry name" value="carb_red_sniffer_like_SDR_c"/>
    <property type="match status" value="1"/>
</dbReference>
<gene>
    <name evidence="1" type="ORF">MGWOODY_XGa2390</name>
</gene>
<name>A0A160TS32_9ZZZZ</name>
<dbReference type="InterPro" id="IPR052184">
    <property type="entry name" value="SDR_enzymes"/>
</dbReference>
<dbReference type="PANTHER" id="PTHR45458">
    <property type="entry name" value="SHORT-CHAIN DEHYDROGENASE/REDUCTASE SDR"/>
    <property type="match status" value="1"/>
</dbReference>
<dbReference type="Gene3D" id="3.40.50.720">
    <property type="entry name" value="NAD(P)-binding Rossmann-like Domain"/>
    <property type="match status" value="1"/>
</dbReference>
<proteinExistence type="predicted"/>
<dbReference type="Pfam" id="PF00106">
    <property type="entry name" value="adh_short"/>
    <property type="match status" value="1"/>
</dbReference>
<dbReference type="InterPro" id="IPR036291">
    <property type="entry name" value="NAD(P)-bd_dom_sf"/>
</dbReference>
<dbReference type="EMBL" id="CZRL01000064">
    <property type="protein sequence ID" value="CUS51631.1"/>
    <property type="molecule type" value="Genomic_DNA"/>
</dbReference>
<sequence>MSSVLITGASRGLGREFARQYASAGWTVHAGVRNLHQRSTIKQLQHKQITCHELDVTKHDQILSVAAELAEEPIDLLINNAGFWLGKDEHYDRCDGTQWMEEFQVHLFGTMAMCEAFVDQVTAGDRKLIVNISSGNGSLTLETGIGDYPYNTSKAALNLISKGLAADLKQRGITVVCFTPGFVATDMSGPDADLSPHESVNAMCAIIDTLGPEQTGTFLRYNGETVPW</sequence>
<protein>
    <submittedName>
        <fullName evidence="1">Short-chain dehydrogenase/reductase (SDR) superfamily</fullName>
    </submittedName>
</protein>
<dbReference type="SUPFAM" id="SSF51735">
    <property type="entry name" value="NAD(P)-binding Rossmann-fold domains"/>
    <property type="match status" value="1"/>
</dbReference>
<dbReference type="GO" id="GO:0016616">
    <property type="term" value="F:oxidoreductase activity, acting on the CH-OH group of donors, NAD or NADP as acceptor"/>
    <property type="evidence" value="ECO:0007669"/>
    <property type="project" value="TreeGrafter"/>
</dbReference>
<dbReference type="PANTHER" id="PTHR45458:SF1">
    <property type="entry name" value="SHORT CHAIN DEHYDROGENASE"/>
    <property type="match status" value="1"/>
</dbReference>
<dbReference type="PRINTS" id="PR00080">
    <property type="entry name" value="SDRFAMILY"/>
</dbReference>
<accession>A0A160TS32</accession>